<dbReference type="InterPro" id="IPR052976">
    <property type="entry name" value="Scoloptoxin-like"/>
</dbReference>
<keyword evidence="2" id="KW-0732">Signal</keyword>
<feature type="signal peptide" evidence="2">
    <location>
        <begin position="1"/>
        <end position="30"/>
    </location>
</feature>
<feature type="compositionally biased region" description="Basic and acidic residues" evidence="1">
    <location>
        <begin position="337"/>
        <end position="348"/>
    </location>
</feature>
<reference evidence="4" key="1">
    <citation type="submission" date="2022-01" db="EMBL/GenBank/DDBJ databases">
        <authorList>
            <person name="King R."/>
        </authorList>
    </citation>
    <scope>NUCLEOTIDE SEQUENCE</scope>
</reference>
<evidence type="ECO:0000259" key="3">
    <source>
        <dbReference type="PROSITE" id="PS50940"/>
    </source>
</evidence>
<dbReference type="InterPro" id="IPR036508">
    <property type="entry name" value="Chitin-bd_dom_sf"/>
</dbReference>
<dbReference type="AlphaFoldDB" id="A0A9P0GKA9"/>
<dbReference type="GO" id="GO:0008061">
    <property type="term" value="F:chitin binding"/>
    <property type="evidence" value="ECO:0007669"/>
    <property type="project" value="InterPro"/>
</dbReference>
<feature type="compositionally biased region" description="Basic and acidic residues" evidence="1">
    <location>
        <begin position="188"/>
        <end position="197"/>
    </location>
</feature>
<evidence type="ECO:0000313" key="4">
    <source>
        <dbReference type="EMBL" id="CAH1114187.1"/>
    </source>
</evidence>
<feature type="region of interest" description="Disordered" evidence="1">
    <location>
        <begin position="157"/>
        <end position="264"/>
    </location>
</feature>
<evidence type="ECO:0000256" key="2">
    <source>
        <dbReference type="SAM" id="SignalP"/>
    </source>
</evidence>
<gene>
    <name evidence="4" type="ORF">PSYICH_LOCUS14153</name>
</gene>
<feature type="compositionally biased region" description="Polar residues" evidence="1">
    <location>
        <begin position="349"/>
        <end position="374"/>
    </location>
</feature>
<dbReference type="Proteomes" id="UP001153636">
    <property type="component" value="Chromosome 8"/>
</dbReference>
<accession>A0A9P0GKA9</accession>
<evidence type="ECO:0000256" key="1">
    <source>
        <dbReference type="SAM" id="MobiDB-lite"/>
    </source>
</evidence>
<sequence>MCKQNTRYDMVPWFLIVIGVVGLFLGKVECAPEVRQTSFSCANRNPGYYADVTTGCQVYHMCDNVGRQFSYTCPNATLFQQRMLICDHWYMVNCSKAVSYYDANLRIGQKDLHFVDDSEVNAFTRTPRPDLLTAPSTTLEYNTIYRHGEQNLSPTKYVGVESNDENSTDQATYFPPSHWSTEISKPVDNNENRRRDSQNTQQNHQNQRVNYQNPQSNYQNQRTNYQNQRTNYQNQRINDQNPSNNDNQNEETNQNTQASDVQANNQNQRVIYEKTIYQKQQTNVQNQRRISYKNPLDNDQNIEIKQNSQQSNYQNQRANDQNQNAQVTDQTQQTNHNSEDSKPREDNRYSNNGNLQPEYNSIRRSSMQNSSTKGKSINVYSINSRNNEIVNFKSNFKATTPVYPSSVKDTTRTPNNIGLLPPLFSVLRTAMTHKPELQLELLPPKNPQHELILNEEGLFQEHQLFSKFLSTTPAYPSEDELREFEQRLHQPVTVLLASNFDDSGPKGIPINFQSNFKATTPQYPTSVNPTSPEPSDIGVLPPKNSNNKVNFQSTYKATTPNYPTIVEQTSQNPSEAGILPPKEISNETNSFPTFKIPTDVLEPTGLNERRVVFKSNFKATTPQYPSYVEATSQNPIDVGLLAPRTKVVYKSNFKATTPKYPSFVDATSPNPSDAGLLAPKDTVVNFHSDFKATTPNYPKSVVSTSPDPGQAGLLAPQPSNEVQGLNPDEYITDANNFSDNYNQFPFKTLDPTSEYIEEGDLQEIPGIRLSNFMKSFDYKQWQALRQAFRIPEYDFPLDYATRPSYNSVVNSFEPVSSKK</sequence>
<feature type="compositionally biased region" description="Polar residues" evidence="1">
    <location>
        <begin position="198"/>
        <end position="209"/>
    </location>
</feature>
<protein>
    <recommendedName>
        <fullName evidence="3">Chitin-binding type-2 domain-containing protein</fullName>
    </recommendedName>
</protein>
<dbReference type="InterPro" id="IPR002557">
    <property type="entry name" value="Chitin-bd_dom"/>
</dbReference>
<feature type="region of interest" description="Disordered" evidence="1">
    <location>
        <begin position="523"/>
        <end position="547"/>
    </location>
</feature>
<proteinExistence type="predicted"/>
<organism evidence="4 5">
    <name type="scientific">Psylliodes chrysocephalus</name>
    <dbReference type="NCBI Taxonomy" id="3402493"/>
    <lineage>
        <taxon>Eukaryota</taxon>
        <taxon>Metazoa</taxon>
        <taxon>Ecdysozoa</taxon>
        <taxon>Arthropoda</taxon>
        <taxon>Hexapoda</taxon>
        <taxon>Insecta</taxon>
        <taxon>Pterygota</taxon>
        <taxon>Neoptera</taxon>
        <taxon>Endopterygota</taxon>
        <taxon>Coleoptera</taxon>
        <taxon>Polyphaga</taxon>
        <taxon>Cucujiformia</taxon>
        <taxon>Chrysomeloidea</taxon>
        <taxon>Chrysomelidae</taxon>
        <taxon>Galerucinae</taxon>
        <taxon>Alticini</taxon>
        <taxon>Psylliodes</taxon>
    </lineage>
</organism>
<dbReference type="PANTHER" id="PTHR22933">
    <property type="entry name" value="FI18007P1-RELATED"/>
    <property type="match status" value="1"/>
</dbReference>
<feature type="compositionally biased region" description="Low complexity" evidence="1">
    <location>
        <begin position="210"/>
        <end position="257"/>
    </location>
</feature>
<feature type="compositionally biased region" description="Polar residues" evidence="1">
    <location>
        <begin position="178"/>
        <end position="187"/>
    </location>
</feature>
<keyword evidence="5" id="KW-1185">Reference proteome</keyword>
<dbReference type="SUPFAM" id="SSF57625">
    <property type="entry name" value="Invertebrate chitin-binding proteins"/>
    <property type="match status" value="1"/>
</dbReference>
<name>A0A9P0GKA9_9CUCU</name>
<feature type="region of interest" description="Disordered" evidence="1">
    <location>
        <begin position="280"/>
        <end position="374"/>
    </location>
</feature>
<feature type="compositionally biased region" description="Low complexity" evidence="1">
    <location>
        <begin position="306"/>
        <end position="326"/>
    </location>
</feature>
<feature type="domain" description="Chitin-binding type-2" evidence="3">
    <location>
        <begin position="38"/>
        <end position="96"/>
    </location>
</feature>
<dbReference type="PANTHER" id="PTHR22933:SF44">
    <property type="entry name" value="RE15157P"/>
    <property type="match status" value="1"/>
</dbReference>
<dbReference type="SMART" id="SM00494">
    <property type="entry name" value="ChtBD2"/>
    <property type="match status" value="1"/>
</dbReference>
<feature type="compositionally biased region" description="Polar residues" evidence="1">
    <location>
        <begin position="327"/>
        <end position="336"/>
    </location>
</feature>
<dbReference type="Gene3D" id="2.170.140.10">
    <property type="entry name" value="Chitin binding domain"/>
    <property type="match status" value="1"/>
</dbReference>
<dbReference type="EMBL" id="OV651820">
    <property type="protein sequence ID" value="CAH1114187.1"/>
    <property type="molecule type" value="Genomic_DNA"/>
</dbReference>
<dbReference type="GO" id="GO:0005576">
    <property type="term" value="C:extracellular region"/>
    <property type="evidence" value="ECO:0007669"/>
    <property type="project" value="InterPro"/>
</dbReference>
<dbReference type="PROSITE" id="PS50940">
    <property type="entry name" value="CHIT_BIND_II"/>
    <property type="match status" value="1"/>
</dbReference>
<dbReference type="OrthoDB" id="6379319at2759"/>
<feature type="compositionally biased region" description="Polar residues" evidence="1">
    <location>
        <begin position="280"/>
        <end position="289"/>
    </location>
</feature>
<feature type="chain" id="PRO_5040115587" description="Chitin-binding type-2 domain-containing protein" evidence="2">
    <location>
        <begin position="31"/>
        <end position="819"/>
    </location>
</feature>
<evidence type="ECO:0000313" key="5">
    <source>
        <dbReference type="Proteomes" id="UP001153636"/>
    </source>
</evidence>
<dbReference type="Pfam" id="PF01607">
    <property type="entry name" value="CBM_14"/>
    <property type="match status" value="1"/>
</dbReference>